<dbReference type="Proteomes" id="UP001152622">
    <property type="component" value="Chromosome 14"/>
</dbReference>
<evidence type="ECO:0000256" key="1">
    <source>
        <dbReference type="ARBA" id="ARBA00004498"/>
    </source>
</evidence>
<feature type="chain" id="PRO_5041489452" description="Zona pellucida sperm-binding protein 3" evidence="14">
    <location>
        <begin position="22"/>
        <end position="374"/>
    </location>
</feature>
<dbReference type="GO" id="GO:0035803">
    <property type="term" value="P:egg coat formation"/>
    <property type="evidence" value="ECO:0007669"/>
    <property type="project" value="UniProtKB-UniRule"/>
</dbReference>
<evidence type="ECO:0000256" key="5">
    <source>
        <dbReference type="ARBA" id="ARBA00022525"/>
    </source>
</evidence>
<comment type="function">
    <text evidence="14">Component of the zona pellucida, an extracellular matrix surrounding oocytes which mediates sperm binding, induction of the acrosome reaction and prevents post-fertilization polyspermy. The zona pellucida is composed of 3 to 4 glycoproteins, ZP1, ZP2, ZP3, and ZP4. ZP3 is essential for sperm binding and zona matrix formation.</text>
</comment>
<dbReference type="PROSITE" id="PS51034">
    <property type="entry name" value="ZP_2"/>
    <property type="match status" value="1"/>
</dbReference>
<gene>
    <name evidence="16" type="ORF">SKAU_G00328900</name>
</gene>
<dbReference type="InterPro" id="IPR055355">
    <property type="entry name" value="ZP-C"/>
</dbReference>
<dbReference type="Gene3D" id="2.60.40.3210">
    <property type="entry name" value="Zona pellucida, ZP-N domain"/>
    <property type="match status" value="1"/>
</dbReference>
<evidence type="ECO:0000313" key="17">
    <source>
        <dbReference type="Proteomes" id="UP001152622"/>
    </source>
</evidence>
<dbReference type="PRINTS" id="PR00023">
    <property type="entry name" value="ZPELLUCIDA"/>
</dbReference>
<dbReference type="SMART" id="SM00241">
    <property type="entry name" value="ZP"/>
    <property type="match status" value="1"/>
</dbReference>
<dbReference type="PANTHER" id="PTHR11576">
    <property type="entry name" value="ZONA PELLUCIDA SPERM-BINDING PROTEIN 3"/>
    <property type="match status" value="1"/>
</dbReference>
<dbReference type="Gene3D" id="2.60.40.4100">
    <property type="entry name" value="Zona pellucida, ZP-C domain"/>
    <property type="match status" value="1"/>
</dbReference>
<evidence type="ECO:0000313" key="16">
    <source>
        <dbReference type="EMBL" id="KAJ8342962.1"/>
    </source>
</evidence>
<keyword evidence="17" id="KW-1185">Reference proteome</keyword>
<comment type="subcellular location">
    <subcellularLocation>
        <location evidence="1">Secreted</location>
        <location evidence="1">Extracellular space</location>
        <location evidence="1">Extracellular matrix</location>
    </subcellularLocation>
    <subcellularLocation>
        <location evidence="14">Zona pellucida</location>
    </subcellularLocation>
    <subcellularLocation>
        <location evidence="14">Cell membrane</location>
        <topology evidence="14">Single-pass type I membrane protein</topology>
    </subcellularLocation>
</comment>
<comment type="caution">
    <text evidence="16">The sequence shown here is derived from an EMBL/GenBank/DDBJ whole genome shotgun (WGS) entry which is preliminary data.</text>
</comment>
<dbReference type="Pfam" id="PF00100">
    <property type="entry name" value="Zona_pellucida"/>
    <property type="match status" value="1"/>
</dbReference>
<evidence type="ECO:0000256" key="2">
    <source>
        <dbReference type="ARBA" id="ARBA00006735"/>
    </source>
</evidence>
<dbReference type="AlphaFoldDB" id="A0A9Q1IKB3"/>
<organism evidence="16 17">
    <name type="scientific">Synaphobranchus kaupii</name>
    <name type="common">Kaup's arrowtooth eel</name>
    <dbReference type="NCBI Taxonomy" id="118154"/>
    <lineage>
        <taxon>Eukaryota</taxon>
        <taxon>Metazoa</taxon>
        <taxon>Chordata</taxon>
        <taxon>Craniata</taxon>
        <taxon>Vertebrata</taxon>
        <taxon>Euteleostomi</taxon>
        <taxon>Actinopterygii</taxon>
        <taxon>Neopterygii</taxon>
        <taxon>Teleostei</taxon>
        <taxon>Anguilliformes</taxon>
        <taxon>Synaphobranchidae</taxon>
        <taxon>Synaphobranchus</taxon>
    </lineage>
</organism>
<dbReference type="OrthoDB" id="8880842at2759"/>
<keyword evidence="6 14" id="KW-0272">Extracellular matrix</keyword>
<dbReference type="FunFam" id="2.60.40.4100:FF:000002">
    <property type="entry name" value="Zona pellucida sperm-binding protein 3"/>
    <property type="match status" value="1"/>
</dbReference>
<dbReference type="GO" id="GO:2000344">
    <property type="term" value="P:positive regulation of acrosome reaction"/>
    <property type="evidence" value="ECO:0007669"/>
    <property type="project" value="UniProtKB-UniRule"/>
</dbReference>
<dbReference type="EMBL" id="JAINUF010000014">
    <property type="protein sequence ID" value="KAJ8342962.1"/>
    <property type="molecule type" value="Genomic_DNA"/>
</dbReference>
<evidence type="ECO:0000256" key="6">
    <source>
        <dbReference type="ARBA" id="ARBA00022530"/>
    </source>
</evidence>
<keyword evidence="12 14" id="KW-1015">Disulfide bond</keyword>
<dbReference type="GO" id="GO:0007339">
    <property type="term" value="P:binding of sperm to zona pellucida"/>
    <property type="evidence" value="ECO:0007669"/>
    <property type="project" value="UniProtKB-UniRule"/>
</dbReference>
<evidence type="ECO:0000256" key="9">
    <source>
        <dbReference type="ARBA" id="ARBA00022729"/>
    </source>
</evidence>
<evidence type="ECO:0000256" key="10">
    <source>
        <dbReference type="ARBA" id="ARBA00022989"/>
    </source>
</evidence>
<evidence type="ECO:0000256" key="11">
    <source>
        <dbReference type="ARBA" id="ARBA00023136"/>
    </source>
</evidence>
<keyword evidence="10" id="KW-1133">Transmembrane helix</keyword>
<proteinExistence type="inferred from homology"/>
<evidence type="ECO:0000256" key="13">
    <source>
        <dbReference type="ARBA" id="ARBA00023180"/>
    </source>
</evidence>
<feature type="signal peptide" evidence="14">
    <location>
        <begin position="1"/>
        <end position="21"/>
    </location>
</feature>
<protein>
    <recommendedName>
        <fullName evidence="3 14">Zona pellucida sperm-binding protein 3</fullName>
    </recommendedName>
</protein>
<dbReference type="FunFam" id="2.60.40.3210:FF:000001">
    <property type="entry name" value="Zona pellucida sperm-binding protein 3"/>
    <property type="match status" value="1"/>
</dbReference>
<reference evidence="16" key="1">
    <citation type="journal article" date="2023" name="Science">
        <title>Genome structures resolve the early diversification of teleost fishes.</title>
        <authorList>
            <person name="Parey E."/>
            <person name="Louis A."/>
            <person name="Montfort J."/>
            <person name="Bouchez O."/>
            <person name="Roques C."/>
            <person name="Iampietro C."/>
            <person name="Lluch J."/>
            <person name="Castinel A."/>
            <person name="Donnadieu C."/>
            <person name="Desvignes T."/>
            <person name="Floi Bucao C."/>
            <person name="Jouanno E."/>
            <person name="Wen M."/>
            <person name="Mejri S."/>
            <person name="Dirks R."/>
            <person name="Jansen H."/>
            <person name="Henkel C."/>
            <person name="Chen W.J."/>
            <person name="Zahm M."/>
            <person name="Cabau C."/>
            <person name="Klopp C."/>
            <person name="Thompson A.W."/>
            <person name="Robinson-Rechavi M."/>
            <person name="Braasch I."/>
            <person name="Lecointre G."/>
            <person name="Bobe J."/>
            <person name="Postlethwait J.H."/>
            <person name="Berthelot C."/>
            <person name="Roest Crollius H."/>
            <person name="Guiguen Y."/>
        </authorList>
    </citation>
    <scope>NUCLEOTIDE SEQUENCE</scope>
    <source>
        <strain evidence="16">WJC10195</strain>
    </source>
</reference>
<evidence type="ECO:0000256" key="14">
    <source>
        <dbReference type="RuleBase" id="RU367066"/>
    </source>
</evidence>
<evidence type="ECO:0000259" key="15">
    <source>
        <dbReference type="PROSITE" id="PS51034"/>
    </source>
</evidence>
<comment type="similarity">
    <text evidence="2 14">Belongs to the ZP domain family. ZPC subfamily.</text>
</comment>
<dbReference type="GO" id="GO:0032190">
    <property type="term" value="F:acrosin binding"/>
    <property type="evidence" value="ECO:0007669"/>
    <property type="project" value="TreeGrafter"/>
</dbReference>
<dbReference type="GO" id="GO:0035805">
    <property type="term" value="C:egg coat"/>
    <property type="evidence" value="ECO:0007669"/>
    <property type="project" value="UniProtKB-SubCell"/>
</dbReference>
<dbReference type="GO" id="GO:0005886">
    <property type="term" value="C:plasma membrane"/>
    <property type="evidence" value="ECO:0007669"/>
    <property type="project" value="UniProtKB-SubCell"/>
</dbReference>
<dbReference type="PANTHER" id="PTHR11576:SF2">
    <property type="entry name" value="ZONA PELLUCIDA SPERM-BINDING PROTEIN 3"/>
    <property type="match status" value="1"/>
</dbReference>
<keyword evidence="4 14" id="KW-1003">Cell membrane</keyword>
<dbReference type="InterPro" id="IPR001507">
    <property type="entry name" value="ZP_dom"/>
</dbReference>
<keyword evidence="8" id="KW-0812">Transmembrane</keyword>
<evidence type="ECO:0000256" key="3">
    <source>
        <dbReference type="ARBA" id="ARBA00017980"/>
    </source>
</evidence>
<evidence type="ECO:0000256" key="4">
    <source>
        <dbReference type="ARBA" id="ARBA00022475"/>
    </source>
</evidence>
<dbReference type="InterPro" id="IPR055356">
    <property type="entry name" value="ZP-N"/>
</dbReference>
<dbReference type="Pfam" id="PF23344">
    <property type="entry name" value="ZP-N"/>
    <property type="match status" value="1"/>
</dbReference>
<dbReference type="InterPro" id="IPR048290">
    <property type="entry name" value="ZP_chr"/>
</dbReference>
<comment type="domain">
    <text evidence="14">The ZP domain is involved in the polymerization of the ZP proteins to form the zona pellucida.</text>
</comment>
<name>A0A9Q1IKB3_SYNKA</name>
<dbReference type="InterPro" id="IPR042235">
    <property type="entry name" value="ZP-C_dom"/>
</dbReference>
<dbReference type="GO" id="GO:0035804">
    <property type="term" value="F:structural constituent of egg coat"/>
    <property type="evidence" value="ECO:0007669"/>
    <property type="project" value="UniProtKB-UniRule"/>
</dbReference>
<keyword evidence="13" id="KW-0325">Glycoprotein</keyword>
<evidence type="ECO:0000256" key="8">
    <source>
        <dbReference type="ARBA" id="ARBA00022692"/>
    </source>
</evidence>
<accession>A0A9Q1IKB3</accession>
<comment type="PTM">
    <text evidence="14">Proteolytically cleaved before the transmembrane segment to yield the secreted ectodomain incorporated in the zona pellucida.</text>
</comment>
<keyword evidence="11" id="KW-0472">Membrane</keyword>
<evidence type="ECO:0000256" key="7">
    <source>
        <dbReference type="ARBA" id="ARBA00022685"/>
    </source>
</evidence>
<keyword evidence="9 14" id="KW-0732">Signal</keyword>
<keyword evidence="7 14" id="KW-0165">Cleavage on pair of basic residues</keyword>
<evidence type="ECO:0000256" key="12">
    <source>
        <dbReference type="ARBA" id="ARBA00023157"/>
    </source>
</evidence>
<keyword evidence="5 14" id="KW-0964">Secreted</keyword>
<sequence>MGVDKNVFSILLILLCGSVNGSHVGQVSSEESPLYRVRSLMGPSTHAKNEAQAVQFEHLDQPAPVFLLCNENDMRLIVNADLHNNGIRISTEELLLGQDQSVGSACRAFPFSDTEYVIEASLHECGTLLTIEEDSLIYSNVLSVFPMPTTSGIIRTSSAIIPIACHYQRRHLVSSEALNPTWAPFTSTTAALDLLDFSLRLMAADWHSESSSKKYSLGELLHIEASVSLSSHVPLRIFMDACIATMDPDITSEPRYAFIENYGCLSDAKVKGSHARFMPRSMDEKLQLKMDAFLFPDGFPVSQIYITCQLKVTAASQNIDAMNKACYYVDGRWQNVDGQDAVCSCCDSTCEDRDDGVLRKETVGLGPFTVTDRG</sequence>
<feature type="domain" description="ZP" evidence="15">
    <location>
        <begin position="68"/>
        <end position="333"/>
    </location>
</feature>